<evidence type="ECO:0000313" key="2">
    <source>
        <dbReference type="EMBL" id="KAF5758567.1"/>
    </source>
</evidence>
<gene>
    <name evidence="2" type="ORF">HanXRQr2_Chr16g0730711</name>
</gene>
<feature type="region of interest" description="Disordered" evidence="1">
    <location>
        <begin position="1"/>
        <end position="25"/>
    </location>
</feature>
<organism evidence="2 3">
    <name type="scientific">Helianthus annuus</name>
    <name type="common">Common sunflower</name>
    <dbReference type="NCBI Taxonomy" id="4232"/>
    <lineage>
        <taxon>Eukaryota</taxon>
        <taxon>Viridiplantae</taxon>
        <taxon>Streptophyta</taxon>
        <taxon>Embryophyta</taxon>
        <taxon>Tracheophyta</taxon>
        <taxon>Spermatophyta</taxon>
        <taxon>Magnoliopsida</taxon>
        <taxon>eudicotyledons</taxon>
        <taxon>Gunneridae</taxon>
        <taxon>Pentapetalae</taxon>
        <taxon>asterids</taxon>
        <taxon>campanulids</taxon>
        <taxon>Asterales</taxon>
        <taxon>Asteraceae</taxon>
        <taxon>Asteroideae</taxon>
        <taxon>Heliantheae alliance</taxon>
        <taxon>Heliantheae</taxon>
        <taxon>Helianthus</taxon>
    </lineage>
</organism>
<comment type="caution">
    <text evidence="2">The sequence shown here is derived from an EMBL/GenBank/DDBJ whole genome shotgun (WGS) entry which is preliminary data.</text>
</comment>
<evidence type="ECO:0000256" key="1">
    <source>
        <dbReference type="SAM" id="MobiDB-lite"/>
    </source>
</evidence>
<dbReference type="Gramene" id="mRNA:HanXRQr2_Chr16g0730711">
    <property type="protein sequence ID" value="mRNA:HanXRQr2_Chr16g0730711"/>
    <property type="gene ID" value="HanXRQr2_Chr16g0730711"/>
</dbReference>
<reference evidence="2" key="1">
    <citation type="journal article" date="2017" name="Nature">
        <title>The sunflower genome provides insights into oil metabolism, flowering and Asterid evolution.</title>
        <authorList>
            <person name="Badouin H."/>
            <person name="Gouzy J."/>
            <person name="Grassa C.J."/>
            <person name="Murat F."/>
            <person name="Staton S.E."/>
            <person name="Cottret L."/>
            <person name="Lelandais-Briere C."/>
            <person name="Owens G.L."/>
            <person name="Carrere S."/>
            <person name="Mayjonade B."/>
            <person name="Legrand L."/>
            <person name="Gill N."/>
            <person name="Kane N.C."/>
            <person name="Bowers J.E."/>
            <person name="Hubner S."/>
            <person name="Bellec A."/>
            <person name="Berard A."/>
            <person name="Berges H."/>
            <person name="Blanchet N."/>
            <person name="Boniface M.C."/>
            <person name="Brunel D."/>
            <person name="Catrice O."/>
            <person name="Chaidir N."/>
            <person name="Claudel C."/>
            <person name="Donnadieu C."/>
            <person name="Faraut T."/>
            <person name="Fievet G."/>
            <person name="Helmstetter N."/>
            <person name="King M."/>
            <person name="Knapp S.J."/>
            <person name="Lai Z."/>
            <person name="Le Paslier M.C."/>
            <person name="Lippi Y."/>
            <person name="Lorenzon L."/>
            <person name="Mandel J.R."/>
            <person name="Marage G."/>
            <person name="Marchand G."/>
            <person name="Marquand E."/>
            <person name="Bret-Mestries E."/>
            <person name="Morien E."/>
            <person name="Nambeesan S."/>
            <person name="Nguyen T."/>
            <person name="Pegot-Espagnet P."/>
            <person name="Pouilly N."/>
            <person name="Raftis F."/>
            <person name="Sallet E."/>
            <person name="Schiex T."/>
            <person name="Thomas J."/>
            <person name="Vandecasteele C."/>
            <person name="Vares D."/>
            <person name="Vear F."/>
            <person name="Vautrin S."/>
            <person name="Crespi M."/>
            <person name="Mangin B."/>
            <person name="Burke J.M."/>
            <person name="Salse J."/>
            <person name="Munos S."/>
            <person name="Vincourt P."/>
            <person name="Rieseberg L.H."/>
            <person name="Langlade N.B."/>
        </authorList>
    </citation>
    <scope>NUCLEOTIDE SEQUENCE</scope>
    <source>
        <tissue evidence="2">Leaves</tissue>
    </source>
</reference>
<dbReference type="EMBL" id="MNCJ02000331">
    <property type="protein sequence ID" value="KAF5758567.1"/>
    <property type="molecule type" value="Genomic_DNA"/>
</dbReference>
<sequence length="87" mass="9943">MFAHGKARQQEPLAHGSYPPNLQHNTEIDVKTSVLRFQQTVDKASHCPMSRELRGHRCVDPLNQQTLVVYAISPAIVRKKKIQKQEI</sequence>
<reference evidence="2" key="2">
    <citation type="submission" date="2020-06" db="EMBL/GenBank/DDBJ databases">
        <title>Helianthus annuus Genome sequencing and assembly Release 2.</title>
        <authorList>
            <person name="Gouzy J."/>
            <person name="Langlade N."/>
            <person name="Munos S."/>
        </authorList>
    </citation>
    <scope>NUCLEOTIDE SEQUENCE</scope>
    <source>
        <tissue evidence="2">Leaves</tissue>
    </source>
</reference>
<proteinExistence type="predicted"/>
<evidence type="ECO:0000313" key="3">
    <source>
        <dbReference type="Proteomes" id="UP000215914"/>
    </source>
</evidence>
<protein>
    <submittedName>
        <fullName evidence="2">Uncharacterized protein</fullName>
    </submittedName>
</protein>
<name>A0A9K3DQL2_HELAN</name>
<dbReference type="Proteomes" id="UP000215914">
    <property type="component" value="Unassembled WGS sequence"/>
</dbReference>
<accession>A0A9K3DQL2</accession>
<dbReference type="AlphaFoldDB" id="A0A9K3DQL2"/>
<keyword evidence="3" id="KW-1185">Reference proteome</keyword>